<feature type="region of interest" description="Disordered" evidence="1">
    <location>
        <begin position="370"/>
        <end position="413"/>
    </location>
</feature>
<accession>A0A6M4WKY7</accession>
<dbReference type="RefSeq" id="WP_159051357.1">
    <property type="nucleotide sequence ID" value="NZ_CP049838.1"/>
</dbReference>
<organism evidence="2 3">
    <name type="scientific">Streptomyces asoensis</name>
    <dbReference type="NCBI Taxonomy" id="249586"/>
    <lineage>
        <taxon>Bacteria</taxon>
        <taxon>Bacillati</taxon>
        <taxon>Actinomycetota</taxon>
        <taxon>Actinomycetes</taxon>
        <taxon>Kitasatosporales</taxon>
        <taxon>Streptomycetaceae</taxon>
        <taxon>Streptomyces</taxon>
    </lineage>
</organism>
<dbReference type="AlphaFoldDB" id="A0A6M4WKY7"/>
<name>A0A6M4WKY7_9ACTN</name>
<sequence>MVTLGEAGRSATSTYRGMRAIQRMVHLRAILTDIRYRAVVEAIHPGQRRDEPTPPEVAQSARILCDELDHTPVPGERTRGIVRATTRATREHVVLGIRFPEWRHGTNATFLNRCTLWATKAAVGEKGAEALDMIGLERTPRREALFGARFAAAVQGLLLEPRGMSEGQEAVRVDLANEIQHGISDEARLARYRLMQDGVNAFAAGLGTFVTSYLGFSQPIQDALEFGGASFAVAAGVGVARQLGIQFLGEKQIEARRQAKYWLFSLQAWMVGYVVWGRDAVGAGEYQGLDQLVYIARALGEKKAEIPDLPRDQEIQEDLALLIDNSERAADGELTSALMRLQGVLRWRSEQLGPAIGNLVALVQSIPESGEDPHAPVSLPNGGAGPPLLPGARTNPDPDPVREPGAGRGGPGQ</sequence>
<proteinExistence type="predicted"/>
<evidence type="ECO:0000313" key="2">
    <source>
        <dbReference type="EMBL" id="QJT01280.1"/>
    </source>
</evidence>
<reference evidence="2" key="1">
    <citation type="submission" date="2020-03" db="EMBL/GenBank/DDBJ databases">
        <title>Molecular networking-based the target discovery of potent antiproliferative macrolactams: 5/6/7/16 polycyclic ansamycins and glycosylated trienomycin from Streptomyces cacaoi subsp. asoensis.</title>
        <authorList>
            <person name="Liu L.-L."/>
        </authorList>
    </citation>
    <scope>NUCLEOTIDE SEQUENCE [LARGE SCALE GENOMIC DNA]</scope>
    <source>
        <strain evidence="2">H2S5</strain>
    </source>
</reference>
<protein>
    <submittedName>
        <fullName evidence="2">Uncharacterized protein</fullName>
    </submittedName>
</protein>
<evidence type="ECO:0000313" key="3">
    <source>
        <dbReference type="Proteomes" id="UP000502665"/>
    </source>
</evidence>
<dbReference type="Proteomes" id="UP000502665">
    <property type="component" value="Chromosome"/>
</dbReference>
<keyword evidence="3" id="KW-1185">Reference proteome</keyword>
<dbReference type="EMBL" id="CP049838">
    <property type="protein sequence ID" value="QJT01280.1"/>
    <property type="molecule type" value="Genomic_DNA"/>
</dbReference>
<evidence type="ECO:0000256" key="1">
    <source>
        <dbReference type="SAM" id="MobiDB-lite"/>
    </source>
</evidence>
<gene>
    <name evidence="2" type="ORF">G9272_13905</name>
</gene>